<dbReference type="Pfam" id="PF00702">
    <property type="entry name" value="Hydrolase"/>
    <property type="match status" value="1"/>
</dbReference>
<protein>
    <recommendedName>
        <fullName evidence="3">Haloacid dehalogenase-like hydrolase family protein</fullName>
    </recommendedName>
</protein>
<evidence type="ECO:0000313" key="2">
    <source>
        <dbReference type="Proteomes" id="UP001470230"/>
    </source>
</evidence>
<reference evidence="1 2" key="1">
    <citation type="submission" date="2024-04" db="EMBL/GenBank/DDBJ databases">
        <title>Tritrichomonas musculus Genome.</title>
        <authorList>
            <person name="Alves-Ferreira E."/>
            <person name="Grigg M."/>
            <person name="Lorenzi H."/>
            <person name="Galac M."/>
        </authorList>
    </citation>
    <scope>NUCLEOTIDE SEQUENCE [LARGE SCALE GENOMIC DNA]</scope>
    <source>
        <strain evidence="1 2">EAF2021</strain>
    </source>
</reference>
<organism evidence="1 2">
    <name type="scientific">Tritrichomonas musculus</name>
    <dbReference type="NCBI Taxonomy" id="1915356"/>
    <lineage>
        <taxon>Eukaryota</taxon>
        <taxon>Metamonada</taxon>
        <taxon>Parabasalia</taxon>
        <taxon>Tritrichomonadida</taxon>
        <taxon>Tritrichomonadidae</taxon>
        <taxon>Tritrichomonas</taxon>
    </lineage>
</organism>
<comment type="caution">
    <text evidence="1">The sequence shown here is derived from an EMBL/GenBank/DDBJ whole genome shotgun (WGS) entry which is preliminary data.</text>
</comment>
<proteinExistence type="predicted"/>
<dbReference type="InterPro" id="IPR023198">
    <property type="entry name" value="PGP-like_dom2"/>
</dbReference>
<dbReference type="PANTHER" id="PTHR43885">
    <property type="entry name" value="HALOACID DEHALOGENASE-LIKE HYDROLASE"/>
    <property type="match status" value="1"/>
</dbReference>
<dbReference type="Gene3D" id="3.40.50.1000">
    <property type="entry name" value="HAD superfamily/HAD-like"/>
    <property type="match status" value="1"/>
</dbReference>
<dbReference type="InterPro" id="IPR023214">
    <property type="entry name" value="HAD_sf"/>
</dbReference>
<dbReference type="SUPFAM" id="SSF56784">
    <property type="entry name" value="HAD-like"/>
    <property type="match status" value="1"/>
</dbReference>
<evidence type="ECO:0000313" key="1">
    <source>
        <dbReference type="EMBL" id="KAK8854231.1"/>
    </source>
</evidence>
<keyword evidence="2" id="KW-1185">Reference proteome</keyword>
<sequence>MSQHNSTDQQIEPNHHLENILVTFDIDGTLLIGLNKGMVHHNSYKGAVYDIFGVQEDLPKYRPGTDLGISKQIIEYTLKMLNSTQKNNEDNQKNTYNNFINDEIIQKFIKRTEDHYIELFDGKLIVMPGITETLNYLSNIPNVKIALCTGNFRRIALLKLEKANLTKYFSPHVIGGFGNNCESRTDILIESHRNAEKVYGIKFDRFIHIGDSPADIEAANNIGTTSILVKTTPYDFQPSEYHNPKFIFSNLKNNFEDLVSIIKTGKATDAYYKENQNSN</sequence>
<name>A0ABR2HX86_9EUKA</name>
<dbReference type="EMBL" id="JAPFFF010000021">
    <property type="protein sequence ID" value="KAK8854231.1"/>
    <property type="molecule type" value="Genomic_DNA"/>
</dbReference>
<accession>A0ABR2HX86</accession>
<dbReference type="PANTHER" id="PTHR43885:SF1">
    <property type="entry name" value="SUPERFAMILY HYDROLASE, PUTATIVE (AFU_ORTHOLOGUE AFUA_4G13290)-RELATED"/>
    <property type="match status" value="1"/>
</dbReference>
<gene>
    <name evidence="1" type="ORF">M9Y10_016790</name>
</gene>
<dbReference type="Gene3D" id="1.10.150.240">
    <property type="entry name" value="Putative phosphatase, domain 2"/>
    <property type="match status" value="1"/>
</dbReference>
<dbReference type="InterPro" id="IPR036412">
    <property type="entry name" value="HAD-like_sf"/>
</dbReference>
<dbReference type="Proteomes" id="UP001470230">
    <property type="component" value="Unassembled WGS sequence"/>
</dbReference>
<evidence type="ECO:0008006" key="3">
    <source>
        <dbReference type="Google" id="ProtNLM"/>
    </source>
</evidence>